<proteinExistence type="predicted"/>
<protein>
    <submittedName>
        <fullName evidence="2">Uncharacterized protein</fullName>
    </submittedName>
</protein>
<organism evidence="2">
    <name type="scientific">Alexandrium monilatum</name>
    <dbReference type="NCBI Taxonomy" id="311494"/>
    <lineage>
        <taxon>Eukaryota</taxon>
        <taxon>Sar</taxon>
        <taxon>Alveolata</taxon>
        <taxon>Dinophyceae</taxon>
        <taxon>Gonyaulacales</taxon>
        <taxon>Pyrocystaceae</taxon>
        <taxon>Alexandrium</taxon>
    </lineage>
</organism>
<sequence length="524" mass="55887">MVFGNLSLALIHRGAVDPRLSLVAPRGEGRRCAPAHLRGAGDPRAALVLADWPHFLAEVLTDEQKAQLCKMGPALVWWVTAVVCGMLFDGAATRAVLARLLKRAAQAVAPPLENPEVGLTSQSPPLPHPAEVAPLRPLPVGPPLSSPPPAFIARVMMGSSALTMLVALVSVRRASRRVRLQRLERSSSKSSTVSMSSRQVSGSSRQVSGTSQNALSPWQGVATSPRQALSLSRQVSQPVPREDQHSVVPRRAAGRRPGRHATWSGLTRTVTGAADPPRRSKSKDAVPIPDVPLAGGLDGEAPAPLRKGTGSSSNRSRGDGLAGAGNGPRNSTTFARRLEAAHEEPLQVEDSDDTPRDTSVSRSARSGSKGSLESPRGARLDSKKPPWNELPLDCLGDMLSTGEFTRQMTVESAESMDCERGTPRTPGTEGEEDDNNEEDDDEDDEDDNESEESAFSDEFEESEESDEQDDDELDGDQSSEVTASSVTETASSGEEDQGEVARSRRPTALSVAASYEGLNARRRA</sequence>
<feature type="compositionally biased region" description="Polar residues" evidence="1">
    <location>
        <begin position="402"/>
        <end position="412"/>
    </location>
</feature>
<dbReference type="AlphaFoldDB" id="A0A7S4QLW1"/>
<feature type="compositionally biased region" description="Low complexity" evidence="1">
    <location>
        <begin position="188"/>
        <end position="212"/>
    </location>
</feature>
<dbReference type="EMBL" id="HBNR01032798">
    <property type="protein sequence ID" value="CAE4587576.1"/>
    <property type="molecule type" value="Transcribed_RNA"/>
</dbReference>
<gene>
    <name evidence="2" type="ORF">AMON00008_LOCUS22507</name>
</gene>
<feature type="region of interest" description="Disordered" evidence="1">
    <location>
        <begin position="181"/>
        <end position="524"/>
    </location>
</feature>
<feature type="compositionally biased region" description="Basic and acidic residues" evidence="1">
    <location>
        <begin position="376"/>
        <end position="386"/>
    </location>
</feature>
<reference evidence="2" key="1">
    <citation type="submission" date="2021-01" db="EMBL/GenBank/DDBJ databases">
        <authorList>
            <person name="Corre E."/>
            <person name="Pelletier E."/>
            <person name="Niang G."/>
            <person name="Scheremetjew M."/>
            <person name="Finn R."/>
            <person name="Kale V."/>
            <person name="Holt S."/>
            <person name="Cochrane G."/>
            <person name="Meng A."/>
            <person name="Brown T."/>
            <person name="Cohen L."/>
        </authorList>
    </citation>
    <scope>NUCLEOTIDE SEQUENCE</scope>
    <source>
        <strain evidence="2">CCMP3105</strain>
    </source>
</reference>
<feature type="compositionally biased region" description="Polar residues" evidence="1">
    <location>
        <begin position="213"/>
        <end position="237"/>
    </location>
</feature>
<evidence type="ECO:0000256" key="1">
    <source>
        <dbReference type="SAM" id="MobiDB-lite"/>
    </source>
</evidence>
<feature type="compositionally biased region" description="Low complexity" evidence="1">
    <location>
        <begin position="478"/>
        <end position="492"/>
    </location>
</feature>
<feature type="compositionally biased region" description="Acidic residues" evidence="1">
    <location>
        <begin position="429"/>
        <end position="477"/>
    </location>
</feature>
<evidence type="ECO:0000313" key="2">
    <source>
        <dbReference type="EMBL" id="CAE4587576.1"/>
    </source>
</evidence>
<feature type="compositionally biased region" description="Polar residues" evidence="1">
    <location>
        <begin position="357"/>
        <end position="371"/>
    </location>
</feature>
<feature type="compositionally biased region" description="Basic and acidic residues" evidence="1">
    <location>
        <begin position="336"/>
        <end position="345"/>
    </location>
</feature>
<accession>A0A7S4QLW1</accession>
<name>A0A7S4QLW1_9DINO</name>